<feature type="region of interest" description="Disordered" evidence="1">
    <location>
        <begin position="69"/>
        <end position="128"/>
    </location>
</feature>
<evidence type="ECO:0000313" key="2">
    <source>
        <dbReference type="EMBL" id="KAF9504087.1"/>
    </source>
</evidence>
<proteinExistence type="predicted"/>
<accession>A0A9P6ADY8</accession>
<feature type="compositionally biased region" description="Acidic residues" evidence="1">
    <location>
        <begin position="91"/>
        <end position="110"/>
    </location>
</feature>
<evidence type="ECO:0000256" key="1">
    <source>
        <dbReference type="SAM" id="MobiDB-lite"/>
    </source>
</evidence>
<protein>
    <submittedName>
        <fullName evidence="2">Uncharacterized protein</fullName>
    </submittedName>
</protein>
<dbReference type="Proteomes" id="UP000886523">
    <property type="component" value="Unassembled WGS sequence"/>
</dbReference>
<comment type="caution">
    <text evidence="2">The sequence shown here is derived from an EMBL/GenBank/DDBJ whole genome shotgun (WGS) entry which is preliminary data.</text>
</comment>
<gene>
    <name evidence="2" type="ORF">BS47DRAFT_1401761</name>
</gene>
<evidence type="ECO:0000313" key="3">
    <source>
        <dbReference type="Proteomes" id="UP000886523"/>
    </source>
</evidence>
<dbReference type="EMBL" id="MU129264">
    <property type="protein sequence ID" value="KAF9504087.1"/>
    <property type="molecule type" value="Genomic_DNA"/>
</dbReference>
<organism evidence="2 3">
    <name type="scientific">Hydnum rufescens UP504</name>
    <dbReference type="NCBI Taxonomy" id="1448309"/>
    <lineage>
        <taxon>Eukaryota</taxon>
        <taxon>Fungi</taxon>
        <taxon>Dikarya</taxon>
        <taxon>Basidiomycota</taxon>
        <taxon>Agaricomycotina</taxon>
        <taxon>Agaricomycetes</taxon>
        <taxon>Cantharellales</taxon>
        <taxon>Hydnaceae</taxon>
        <taxon>Hydnum</taxon>
    </lineage>
</organism>
<reference evidence="2" key="1">
    <citation type="journal article" date="2020" name="Nat. Commun.">
        <title>Large-scale genome sequencing of mycorrhizal fungi provides insights into the early evolution of symbiotic traits.</title>
        <authorList>
            <person name="Miyauchi S."/>
            <person name="Kiss E."/>
            <person name="Kuo A."/>
            <person name="Drula E."/>
            <person name="Kohler A."/>
            <person name="Sanchez-Garcia M."/>
            <person name="Morin E."/>
            <person name="Andreopoulos B."/>
            <person name="Barry K.W."/>
            <person name="Bonito G."/>
            <person name="Buee M."/>
            <person name="Carver A."/>
            <person name="Chen C."/>
            <person name="Cichocki N."/>
            <person name="Clum A."/>
            <person name="Culley D."/>
            <person name="Crous P.W."/>
            <person name="Fauchery L."/>
            <person name="Girlanda M."/>
            <person name="Hayes R.D."/>
            <person name="Keri Z."/>
            <person name="LaButti K."/>
            <person name="Lipzen A."/>
            <person name="Lombard V."/>
            <person name="Magnuson J."/>
            <person name="Maillard F."/>
            <person name="Murat C."/>
            <person name="Nolan M."/>
            <person name="Ohm R.A."/>
            <person name="Pangilinan J."/>
            <person name="Pereira M.F."/>
            <person name="Perotto S."/>
            <person name="Peter M."/>
            <person name="Pfister S."/>
            <person name="Riley R."/>
            <person name="Sitrit Y."/>
            <person name="Stielow J.B."/>
            <person name="Szollosi G."/>
            <person name="Zifcakova L."/>
            <person name="Stursova M."/>
            <person name="Spatafora J.W."/>
            <person name="Tedersoo L."/>
            <person name="Vaario L.M."/>
            <person name="Yamada A."/>
            <person name="Yan M."/>
            <person name="Wang P."/>
            <person name="Xu J."/>
            <person name="Bruns T."/>
            <person name="Baldrian P."/>
            <person name="Vilgalys R."/>
            <person name="Dunand C."/>
            <person name="Henrissat B."/>
            <person name="Grigoriev I.V."/>
            <person name="Hibbett D."/>
            <person name="Nagy L.G."/>
            <person name="Martin F.M."/>
        </authorList>
    </citation>
    <scope>NUCLEOTIDE SEQUENCE</scope>
    <source>
        <strain evidence="2">UP504</strain>
    </source>
</reference>
<sequence length="128" mass="14413">MGSEDEDVSYFALHQANQLYEWMTAWKKDMVQVPISSGAPSWDHICRPLPLQEHHAVWTQVQHEMEFDGTAISDLQPPLTTQRNERLSADYDSDASSDDTEGGELEESFEPQEASLIVAMDQASVEEA</sequence>
<keyword evidence="3" id="KW-1185">Reference proteome</keyword>
<name>A0A9P6ADY8_9AGAM</name>
<dbReference type="AlphaFoldDB" id="A0A9P6ADY8"/>